<name>A0A8D8XCI8_9HEMI</name>
<organism evidence="2">
    <name type="scientific">Cacopsylla melanoneura</name>
    <dbReference type="NCBI Taxonomy" id="428564"/>
    <lineage>
        <taxon>Eukaryota</taxon>
        <taxon>Metazoa</taxon>
        <taxon>Ecdysozoa</taxon>
        <taxon>Arthropoda</taxon>
        <taxon>Hexapoda</taxon>
        <taxon>Insecta</taxon>
        <taxon>Pterygota</taxon>
        <taxon>Neoptera</taxon>
        <taxon>Paraneoptera</taxon>
        <taxon>Hemiptera</taxon>
        <taxon>Sternorrhyncha</taxon>
        <taxon>Psylloidea</taxon>
        <taxon>Psyllidae</taxon>
        <taxon>Psyllinae</taxon>
        <taxon>Cacopsylla</taxon>
    </lineage>
</organism>
<keyword evidence="1" id="KW-1133">Transmembrane helix</keyword>
<sequence>MENGIVVFKKSFKRNALVTRGSLPFFYVYFSLPFPTLKILFPSHVLFFLPNTFFPPSSLSHLKSLFPTLYSLPLIRTCTFRVPRMEFPSDLHLFQRENNESISIPSSLLQNVPNSHSF</sequence>
<reference evidence="2" key="1">
    <citation type="submission" date="2021-05" db="EMBL/GenBank/DDBJ databases">
        <authorList>
            <person name="Alioto T."/>
            <person name="Alioto T."/>
            <person name="Gomez Garrido J."/>
        </authorList>
    </citation>
    <scope>NUCLEOTIDE SEQUENCE</scope>
</reference>
<dbReference type="EMBL" id="HBUF01305988">
    <property type="protein sequence ID" value="CAG6692143.1"/>
    <property type="molecule type" value="Transcribed_RNA"/>
</dbReference>
<protein>
    <submittedName>
        <fullName evidence="2">Uncharacterized protein</fullName>
    </submittedName>
</protein>
<keyword evidence="1" id="KW-0812">Transmembrane</keyword>
<dbReference type="EMBL" id="HBUF01305987">
    <property type="protein sequence ID" value="CAG6692142.1"/>
    <property type="molecule type" value="Transcribed_RNA"/>
</dbReference>
<keyword evidence="1" id="KW-0472">Membrane</keyword>
<evidence type="ECO:0000256" key="1">
    <source>
        <dbReference type="SAM" id="Phobius"/>
    </source>
</evidence>
<dbReference type="AlphaFoldDB" id="A0A8D8XCI8"/>
<evidence type="ECO:0000313" key="2">
    <source>
        <dbReference type="EMBL" id="CAG6692143.1"/>
    </source>
</evidence>
<proteinExistence type="predicted"/>
<accession>A0A8D8XCI8</accession>
<feature type="transmembrane region" description="Helical" evidence="1">
    <location>
        <begin position="26"/>
        <end position="49"/>
    </location>
</feature>